<dbReference type="eggNOG" id="ENOG5033B0R">
    <property type="taxonomic scope" value="Bacteria"/>
</dbReference>
<reference evidence="1 2" key="1">
    <citation type="submission" date="2011-11" db="EMBL/GenBank/DDBJ databases">
        <title>The Noncontiguous Finished genome of Desulfosporosinus youngiae DSM 17734.</title>
        <authorList>
            <consortium name="US DOE Joint Genome Institute (JGI-PGF)"/>
            <person name="Lucas S."/>
            <person name="Han J."/>
            <person name="Lapidus A."/>
            <person name="Cheng J.-F."/>
            <person name="Goodwin L."/>
            <person name="Pitluck S."/>
            <person name="Peters L."/>
            <person name="Ovchinnikova G."/>
            <person name="Lu M."/>
            <person name="Land M.L."/>
            <person name="Hauser L."/>
            <person name="Pester M."/>
            <person name="Spring S."/>
            <person name="Ollivier B."/>
            <person name="Rattei T."/>
            <person name="Klenk H.-P."/>
            <person name="Wagner M."/>
            <person name="Loy A."/>
            <person name="Woyke T.J."/>
        </authorList>
    </citation>
    <scope>NUCLEOTIDE SEQUENCE [LARGE SCALE GENOMIC DNA]</scope>
    <source>
        <strain evidence="1 2">DSM 17734</strain>
    </source>
</reference>
<dbReference type="RefSeq" id="WP_007787423.1">
    <property type="nucleotide sequence ID" value="NZ_CM001441.1"/>
</dbReference>
<dbReference type="STRING" id="768710.DesyoDRAFT_5228"/>
<organism evidence="1 2">
    <name type="scientific">Desulfosporosinus youngiae DSM 17734</name>
    <dbReference type="NCBI Taxonomy" id="768710"/>
    <lineage>
        <taxon>Bacteria</taxon>
        <taxon>Bacillati</taxon>
        <taxon>Bacillota</taxon>
        <taxon>Clostridia</taxon>
        <taxon>Eubacteriales</taxon>
        <taxon>Desulfitobacteriaceae</taxon>
        <taxon>Desulfosporosinus</taxon>
    </lineage>
</organism>
<dbReference type="AlphaFoldDB" id="H5XZW3"/>
<evidence type="ECO:0000313" key="2">
    <source>
        <dbReference type="Proteomes" id="UP000005104"/>
    </source>
</evidence>
<name>H5XZW3_9FIRM</name>
<proteinExistence type="predicted"/>
<gene>
    <name evidence="1" type="ORF">DesyoDRAFT_5228</name>
</gene>
<keyword evidence="2" id="KW-1185">Reference proteome</keyword>
<evidence type="ECO:0000313" key="1">
    <source>
        <dbReference type="EMBL" id="EHQ92159.1"/>
    </source>
</evidence>
<dbReference type="Proteomes" id="UP000005104">
    <property type="component" value="Chromosome"/>
</dbReference>
<protein>
    <submittedName>
        <fullName evidence="1">Uncharacterized protein</fullName>
    </submittedName>
</protein>
<dbReference type="HOGENOM" id="CLU_2154337_0_0_9"/>
<sequence>MRTLLEIIEEVEDGGRPDYEELRYALLAYRAMFIMDHNNLLQELTSGKETPQFLKKMRADNSFNMLKNALIKSPKEWLGPNYDPDSQDYQSSRKLSRKILDKFMEDRNNMN</sequence>
<accession>H5XZW3</accession>
<dbReference type="EMBL" id="CM001441">
    <property type="protein sequence ID" value="EHQ92159.1"/>
    <property type="molecule type" value="Genomic_DNA"/>
</dbReference>
<dbReference type="OrthoDB" id="2991195at2"/>